<dbReference type="EMBL" id="CP113524">
    <property type="protein sequence ID" value="WAJ25415.1"/>
    <property type="molecule type" value="Genomic_DNA"/>
</dbReference>
<dbReference type="CDD" id="cd23399">
    <property type="entry name" value="beta-trefoil_ABD_ABFB"/>
    <property type="match status" value="1"/>
</dbReference>
<organism evidence="9 10">
    <name type="scientific">Lacrimispora xylanolytica</name>
    <dbReference type="NCBI Taxonomy" id="29375"/>
    <lineage>
        <taxon>Bacteria</taxon>
        <taxon>Bacillati</taxon>
        <taxon>Bacillota</taxon>
        <taxon>Clostridia</taxon>
        <taxon>Lachnospirales</taxon>
        <taxon>Lachnospiraceae</taxon>
        <taxon>Lacrimispora</taxon>
    </lineage>
</organism>
<evidence type="ECO:0000256" key="5">
    <source>
        <dbReference type="ARBA" id="ARBA00023295"/>
    </source>
</evidence>
<dbReference type="Gene3D" id="2.80.10.50">
    <property type="match status" value="1"/>
</dbReference>
<accession>A0ABY7AFC0</accession>
<dbReference type="RefSeq" id="WP_268116299.1">
    <property type="nucleotide sequence ID" value="NZ_CP113524.1"/>
</dbReference>
<dbReference type="SUPFAM" id="SSF110221">
    <property type="entry name" value="AbfB domain"/>
    <property type="match status" value="1"/>
</dbReference>
<keyword evidence="4" id="KW-0119">Carbohydrate metabolism</keyword>
<evidence type="ECO:0000313" key="10">
    <source>
        <dbReference type="Proteomes" id="UP001163115"/>
    </source>
</evidence>
<dbReference type="Proteomes" id="UP001163115">
    <property type="component" value="Chromosome"/>
</dbReference>
<reference evidence="9" key="1">
    <citation type="submission" date="2022-11" db="EMBL/GenBank/DDBJ databases">
        <title>Lacrimispora xylanolytica sy1, complete genome.</title>
        <authorList>
            <person name="Choi S."/>
        </authorList>
    </citation>
    <scope>NUCLEOTIDE SEQUENCE</scope>
    <source>
        <strain evidence="9">Sy1</strain>
    </source>
</reference>
<evidence type="ECO:0000256" key="4">
    <source>
        <dbReference type="ARBA" id="ARBA00023277"/>
    </source>
</evidence>
<feature type="domain" description="Alpha-L-arabinofuranosidase B arabinose-binding" evidence="8">
    <location>
        <begin position="324"/>
        <end position="455"/>
    </location>
</feature>
<dbReference type="PANTHER" id="PTHR43772">
    <property type="entry name" value="ENDO-1,4-BETA-XYLANASE"/>
    <property type="match status" value="1"/>
</dbReference>
<dbReference type="CDD" id="cd18618">
    <property type="entry name" value="GH43_Xsa43E-like"/>
    <property type="match status" value="1"/>
</dbReference>
<gene>
    <name evidence="9" type="ORF">OW255_07865</name>
</gene>
<keyword evidence="5 6" id="KW-0326">Glycosidase</keyword>
<keyword evidence="2" id="KW-0624">Polysaccharide degradation</keyword>
<evidence type="ECO:0000256" key="2">
    <source>
        <dbReference type="ARBA" id="ARBA00022651"/>
    </source>
</evidence>
<evidence type="ECO:0000256" key="6">
    <source>
        <dbReference type="RuleBase" id="RU361187"/>
    </source>
</evidence>
<evidence type="ECO:0000256" key="1">
    <source>
        <dbReference type="ARBA" id="ARBA00009865"/>
    </source>
</evidence>
<keyword evidence="10" id="KW-1185">Reference proteome</keyword>
<evidence type="ECO:0000256" key="7">
    <source>
        <dbReference type="SAM" id="SignalP"/>
    </source>
</evidence>
<dbReference type="Gene3D" id="2.115.10.20">
    <property type="entry name" value="Glycosyl hydrolase domain, family 43"/>
    <property type="match status" value="1"/>
</dbReference>
<keyword evidence="7" id="KW-0732">Signal</keyword>
<dbReference type="InterPro" id="IPR052176">
    <property type="entry name" value="Glycosyl_Hydrlase_43_Enz"/>
</dbReference>
<sequence>MSKLWKLLGLMLVLLTCFPFVSYGDNPIITDVFTADPATLVYDGTCYVYVGHDENDAPNTGYKMVDWKVYSSTDMVNWTDRGTALTAKTFSWSGGDANAAQCIYRNGKFYWYVSTHDKTNPGVAIGVAVSDSPTGPFKDALGRALITNDMTKYASHSWDDLDPTVFIDDDGQAYLYWGNKACYWVKLNDDMISLKGAITAIPITKEAFGPGFEEAPWLYKRNGLYYLLYASGFPESIAYSTSSSPAGPWTYRGIIMKPTPTSTTIHPAIVDYKGASYFLYHNGSLPGGGSYKRSVCIQKFQYNSDGTIPLLTDTTTGLNGTMSRMKSYNFQNMYWRNSDFNVKIEANVTPATDQFWQVVPGLADSTDGNVSFRSVYYPGYYLRQNNNELKLEKQDGSTKFSKDATFKKVPGLKDSSWSSFQSFAAPDLYIRHSNYTLRMSTISTDLDRQDATFLIGK</sequence>
<dbReference type="InterPro" id="IPR007934">
    <property type="entry name" value="AbfB_ABD"/>
</dbReference>
<evidence type="ECO:0000256" key="3">
    <source>
        <dbReference type="ARBA" id="ARBA00022801"/>
    </source>
</evidence>
<proteinExistence type="inferred from homology"/>
<dbReference type="InterPro" id="IPR006710">
    <property type="entry name" value="Glyco_hydro_43"/>
</dbReference>
<comment type="similarity">
    <text evidence="1 6">Belongs to the glycosyl hydrolase 43 family.</text>
</comment>
<evidence type="ECO:0000313" key="9">
    <source>
        <dbReference type="EMBL" id="WAJ25415.1"/>
    </source>
</evidence>
<feature type="signal peptide" evidence="7">
    <location>
        <begin position="1"/>
        <end position="22"/>
    </location>
</feature>
<evidence type="ECO:0000259" key="8">
    <source>
        <dbReference type="Pfam" id="PF05270"/>
    </source>
</evidence>
<dbReference type="Pfam" id="PF05270">
    <property type="entry name" value="AbfB"/>
    <property type="match status" value="1"/>
</dbReference>
<keyword evidence="3 6" id="KW-0378">Hydrolase</keyword>
<protein>
    <submittedName>
        <fullName evidence="9">Family 43 glycosylhydrolase</fullName>
    </submittedName>
</protein>
<dbReference type="InterPro" id="IPR023296">
    <property type="entry name" value="Glyco_hydro_beta-prop_sf"/>
</dbReference>
<dbReference type="InterPro" id="IPR036195">
    <property type="entry name" value="AbfB_ABD_sf"/>
</dbReference>
<dbReference type="SUPFAM" id="SSF75005">
    <property type="entry name" value="Arabinanase/levansucrase/invertase"/>
    <property type="match status" value="1"/>
</dbReference>
<name>A0ABY7AFC0_9FIRM</name>
<feature type="chain" id="PRO_5047312730" evidence="7">
    <location>
        <begin position="23"/>
        <end position="457"/>
    </location>
</feature>
<dbReference type="Pfam" id="PF04616">
    <property type="entry name" value="Glyco_hydro_43"/>
    <property type="match status" value="1"/>
</dbReference>
<keyword evidence="2" id="KW-0858">Xylan degradation</keyword>
<dbReference type="PANTHER" id="PTHR43772:SF2">
    <property type="entry name" value="PUTATIVE (AFU_ORTHOLOGUE AFUA_2G04480)-RELATED"/>
    <property type="match status" value="1"/>
</dbReference>